<dbReference type="AlphaFoldDB" id="A0ABD5EXX7"/>
<feature type="region of interest" description="Disordered" evidence="1">
    <location>
        <begin position="509"/>
        <end position="537"/>
    </location>
</feature>
<protein>
    <recommendedName>
        <fullName evidence="4">Fibronectin type-III domain-containing protein</fullName>
    </recommendedName>
</protein>
<dbReference type="RefSeq" id="WP_311638763.1">
    <property type="nucleotide sequence ID" value="NZ_JAVRES010000017.1"/>
</dbReference>
<organism evidence="2 3">
    <name type="scientific">Streptomyces doudnae</name>
    <dbReference type="NCBI Taxonomy" id="3075536"/>
    <lineage>
        <taxon>Bacteria</taxon>
        <taxon>Bacillati</taxon>
        <taxon>Actinomycetota</taxon>
        <taxon>Actinomycetes</taxon>
        <taxon>Kitasatosporales</taxon>
        <taxon>Streptomycetaceae</taxon>
        <taxon>Streptomyces</taxon>
    </lineage>
</organism>
<dbReference type="Proteomes" id="UP001183535">
    <property type="component" value="Unassembled WGS sequence"/>
</dbReference>
<evidence type="ECO:0000313" key="2">
    <source>
        <dbReference type="EMBL" id="MDT0438459.1"/>
    </source>
</evidence>
<feature type="region of interest" description="Disordered" evidence="1">
    <location>
        <begin position="1"/>
        <end position="25"/>
    </location>
</feature>
<reference evidence="3" key="1">
    <citation type="submission" date="2023-07" db="EMBL/GenBank/DDBJ databases">
        <title>30 novel species of actinomycetes from the DSMZ collection.</title>
        <authorList>
            <person name="Nouioui I."/>
        </authorList>
    </citation>
    <scope>NUCLEOTIDE SEQUENCE [LARGE SCALE GENOMIC DNA]</scope>
    <source>
        <strain evidence="3">DSM 41981</strain>
    </source>
</reference>
<evidence type="ECO:0000313" key="3">
    <source>
        <dbReference type="Proteomes" id="UP001183535"/>
    </source>
</evidence>
<feature type="compositionally biased region" description="Basic and acidic residues" evidence="1">
    <location>
        <begin position="1"/>
        <end position="11"/>
    </location>
</feature>
<evidence type="ECO:0000256" key="1">
    <source>
        <dbReference type="SAM" id="MobiDB-lite"/>
    </source>
</evidence>
<evidence type="ECO:0008006" key="4">
    <source>
        <dbReference type="Google" id="ProtNLM"/>
    </source>
</evidence>
<dbReference type="EMBL" id="JAVRES010000017">
    <property type="protein sequence ID" value="MDT0438459.1"/>
    <property type="molecule type" value="Genomic_DNA"/>
</dbReference>
<gene>
    <name evidence="2" type="ORF">RM877_27615</name>
</gene>
<accession>A0ABD5EXX7</accession>
<comment type="caution">
    <text evidence="2">The sequence shown here is derived from an EMBL/GenBank/DDBJ whole genome shotgun (WGS) entry which is preliminary data.</text>
</comment>
<name>A0ABD5EXX7_9ACTN</name>
<keyword evidence="3" id="KW-1185">Reference proteome</keyword>
<proteinExistence type="predicted"/>
<sequence>MARWRPGERVAWDGPGEGAGTSRPPLPDLPCFPALRGWAGWCEGLARLGLRHAADLLRPPAPAGTTVFGAPPGAGQDDGFRVLDGVWLRARGTRWRRVDEEALRTVRADWSACGDPRAAGAVALVDPLLVFVRHDPAGLRRVVLWQVACLLRDGTAGPTEEAAVALGVHRDEARYLAAAVALGFAADGPGRAAAERLADEWPDRRLCRAERTLAEVPDTGRDHVLAEVARGVRARRGEVDRLVAEARRLGGRGAHRAAGRAWFGALRRAVDDPALERGLLGAAADAPPADAGPRLDVTVTERTVRLRWPAARAGGAVAFRLLRFADGLPDGAEELAAGELPERVFTDRSAPVGSAVRYALVPSRAGRTAGVPLVSAPVVVAPAVLVAGAVAVPQGVRVRWRADPACAGVTAVRRAGGSGEAVPVPCGPGGLLDVPLPPGRYTYEIHCRYPAPGGRTVRSAGVRVAVRAEEWPGPVEDLTARLVDGGERVALTWRPPDRGGSTVLTWPSGPVRPGVDASGRTDVRVPERPWTPEPSVRAPLAEGSRLRLTAVSTLAGRALTGPDVIAERPGTVQDLTVRRISADRAAAVFVWPEPAVLVLLAWEGDGRRGERRVARSRFLADGVAAFPVTAGAHRVTVTALPRPDALSVPADAAHAELAALPPPLWPPLGPPRPGRRWRWPRRWPFRG</sequence>